<evidence type="ECO:0000256" key="1">
    <source>
        <dbReference type="SAM" id="MobiDB-lite"/>
    </source>
</evidence>
<dbReference type="EMBL" id="KK915047">
    <property type="protein sequence ID" value="KDP24845.1"/>
    <property type="molecule type" value="Genomic_DNA"/>
</dbReference>
<organism evidence="2 3">
    <name type="scientific">Jatropha curcas</name>
    <name type="common">Barbados nut</name>
    <dbReference type="NCBI Taxonomy" id="180498"/>
    <lineage>
        <taxon>Eukaryota</taxon>
        <taxon>Viridiplantae</taxon>
        <taxon>Streptophyta</taxon>
        <taxon>Embryophyta</taxon>
        <taxon>Tracheophyta</taxon>
        <taxon>Spermatophyta</taxon>
        <taxon>Magnoliopsida</taxon>
        <taxon>eudicotyledons</taxon>
        <taxon>Gunneridae</taxon>
        <taxon>Pentapetalae</taxon>
        <taxon>rosids</taxon>
        <taxon>fabids</taxon>
        <taxon>Malpighiales</taxon>
        <taxon>Euphorbiaceae</taxon>
        <taxon>Crotonoideae</taxon>
        <taxon>Jatropheae</taxon>
        <taxon>Jatropha</taxon>
    </lineage>
</organism>
<feature type="region of interest" description="Disordered" evidence="1">
    <location>
        <begin position="30"/>
        <end position="72"/>
    </location>
</feature>
<feature type="compositionally biased region" description="Polar residues" evidence="1">
    <location>
        <begin position="50"/>
        <end position="68"/>
    </location>
</feature>
<evidence type="ECO:0000313" key="2">
    <source>
        <dbReference type="EMBL" id="KDP24845.1"/>
    </source>
</evidence>
<name>A0A067JXV9_JATCU</name>
<reference evidence="2 3" key="1">
    <citation type="journal article" date="2014" name="PLoS ONE">
        <title>Global Analysis of Gene Expression Profiles in Physic Nut (Jatropha curcas L.) Seedlings Exposed to Salt Stress.</title>
        <authorList>
            <person name="Zhang L."/>
            <person name="Zhang C."/>
            <person name="Wu P."/>
            <person name="Chen Y."/>
            <person name="Li M."/>
            <person name="Jiang H."/>
            <person name="Wu G."/>
        </authorList>
    </citation>
    <scope>NUCLEOTIDE SEQUENCE [LARGE SCALE GENOMIC DNA]</scope>
    <source>
        <strain evidence="3">cv. GZQX0401</strain>
        <tissue evidence="2">Young leaves</tissue>
    </source>
</reference>
<keyword evidence="3" id="KW-1185">Reference proteome</keyword>
<evidence type="ECO:0000313" key="3">
    <source>
        <dbReference type="Proteomes" id="UP000027138"/>
    </source>
</evidence>
<accession>A0A067JXV9</accession>
<proteinExistence type="predicted"/>
<dbReference type="Proteomes" id="UP000027138">
    <property type="component" value="Unassembled WGS sequence"/>
</dbReference>
<gene>
    <name evidence="2" type="ORF">JCGZ_25299</name>
</gene>
<dbReference type="AlphaFoldDB" id="A0A067JXV9"/>
<sequence length="106" mass="11990">MPKAPKKVEHRIDHNISGKPVHNVFSSQEFRLQKKQKKEKRKFEKKESTSHSGAIQTVSPLRQENQSHPKWCTKAIPSGAPLKLSQVAHLIAHFTIQRTTSPSGAF</sequence>
<protein>
    <submittedName>
        <fullName evidence="2">Uncharacterized protein</fullName>
    </submittedName>
</protein>